<sequence length="715" mass="83081">MEDWVHYADYLISFYMEKVMDIQHMSSNKLDKYKGLVVGREEMLQILDEFNTPLEASTVDKQSLMEFHKTQELIEAYLAYRARKTIKEGVFLPLLYMSHMLKLNEFEQFCVVLSLLPHIDKKYEKIFAYLQDDITRRNPTADLAIKIYYPNNHNIDKVKLLHTMERTLYRYIYIEQQQNHNILNCTMQLDQRLREFIMDINDISTNKEYDWQLYYPGDAIPDLLTQQDKQHQLLRILEHQQQPTVCFIFGPTGSGKQLQVKTMAKQMHKSVVFTKTSMFLQDNGKLNSIQIKKVTRETLLHDALLCLTDFDEVRTELELKTTSFITELLKEFKLDVETLIILSESKWHDKPYNSSYYWIDFELDIPDRKERSILWQSFSEADNLAVEITINELANKFQLTPGQIINALNDARATARWQGDTYITRDTLYKSCYKQINHKLATLASLVLAKYEMEDLILPTDQKRTLTNACNHVKYRHVVLDEWGYEEKLPYGKGLSMLFAGPPGTGKTMAAQVIAQELGLEMYKIDLSQIISKYIGETEKNLQEVFNEAQKSNAILFFDECDAILGKRTEVKDSHDRYANIETSYLLQKIEEFAGVSVLATNYITNIDNAFLRRIQYVLHFPFPDEKSRELIWRGIFPGKTPVAHDVDFSFLAKQFELAGGNIKNIAVNAAFLAAAEGREVSMKHIILATKDEVTKQGKVVVSSDFGEYGFYLRT</sequence>
<dbReference type="Gene3D" id="1.10.8.60">
    <property type="match status" value="1"/>
</dbReference>
<dbReference type="Proteomes" id="UP000094296">
    <property type="component" value="Unassembled WGS sequence"/>
</dbReference>
<dbReference type="CDD" id="cd19481">
    <property type="entry name" value="RecA-like_protease"/>
    <property type="match status" value="1"/>
</dbReference>
<dbReference type="STRING" id="766136.BHF68_05910"/>
<evidence type="ECO:0000313" key="6">
    <source>
        <dbReference type="Proteomes" id="UP000094296"/>
    </source>
</evidence>
<accession>A0A1E5G2K5</accession>
<dbReference type="EMBL" id="MIJE01000022">
    <property type="protein sequence ID" value="OEF97196.1"/>
    <property type="molecule type" value="Genomic_DNA"/>
</dbReference>
<keyword evidence="6" id="KW-1185">Reference proteome</keyword>
<evidence type="ECO:0000256" key="1">
    <source>
        <dbReference type="ARBA" id="ARBA00006914"/>
    </source>
</evidence>
<evidence type="ECO:0000256" key="2">
    <source>
        <dbReference type="ARBA" id="ARBA00022741"/>
    </source>
</evidence>
<evidence type="ECO:0000313" key="5">
    <source>
        <dbReference type="EMBL" id="OEF97196.1"/>
    </source>
</evidence>
<dbReference type="Gene3D" id="3.40.50.300">
    <property type="entry name" value="P-loop containing nucleotide triphosphate hydrolases"/>
    <property type="match status" value="2"/>
</dbReference>
<organism evidence="5 6">
    <name type="scientific">Desulfuribacillus alkaliarsenatis</name>
    <dbReference type="NCBI Taxonomy" id="766136"/>
    <lineage>
        <taxon>Bacteria</taxon>
        <taxon>Bacillati</taxon>
        <taxon>Bacillota</taxon>
        <taxon>Desulfuribacillia</taxon>
        <taxon>Desulfuribacillales</taxon>
        <taxon>Desulfuribacillaceae</taxon>
        <taxon>Desulfuribacillus</taxon>
    </lineage>
</organism>
<dbReference type="InterPro" id="IPR003959">
    <property type="entry name" value="ATPase_AAA_core"/>
</dbReference>
<dbReference type="PANTHER" id="PTHR23073">
    <property type="entry name" value="26S PROTEASOME REGULATORY SUBUNIT"/>
    <property type="match status" value="1"/>
</dbReference>
<evidence type="ECO:0000256" key="3">
    <source>
        <dbReference type="ARBA" id="ARBA00022840"/>
    </source>
</evidence>
<proteinExistence type="inferred from homology"/>
<feature type="domain" description="AAA+ ATPase" evidence="4">
    <location>
        <begin position="242"/>
        <end position="370"/>
    </location>
</feature>
<comment type="caution">
    <text evidence="5">The sequence shown here is derived from an EMBL/GenBank/DDBJ whole genome shotgun (WGS) entry which is preliminary data.</text>
</comment>
<reference evidence="5 6" key="1">
    <citation type="submission" date="2016-09" db="EMBL/GenBank/DDBJ databases">
        <title>Draft genome sequence for the type strain of Desulfuribacillus alkaliarsenatis AHT28, an obligately anaerobic, sulfidogenic bacterium isolated from Russian soda lake sediments.</title>
        <authorList>
            <person name="Abin C.A."/>
            <person name="Hollibaugh J.T."/>
        </authorList>
    </citation>
    <scope>NUCLEOTIDE SEQUENCE [LARGE SCALE GENOMIC DNA]</scope>
    <source>
        <strain evidence="5 6">AHT28</strain>
    </source>
</reference>
<keyword evidence="2" id="KW-0547">Nucleotide-binding</keyword>
<dbReference type="Pfam" id="PF00004">
    <property type="entry name" value="AAA"/>
    <property type="match status" value="1"/>
</dbReference>
<protein>
    <recommendedName>
        <fullName evidence="4">AAA+ ATPase domain-containing protein</fullName>
    </recommendedName>
</protein>
<gene>
    <name evidence="5" type="ORF">BHF68_05910</name>
</gene>
<dbReference type="SUPFAM" id="SSF52540">
    <property type="entry name" value="P-loop containing nucleoside triphosphate hydrolases"/>
    <property type="match status" value="2"/>
</dbReference>
<dbReference type="InterPro" id="IPR027417">
    <property type="entry name" value="P-loop_NTPase"/>
</dbReference>
<evidence type="ECO:0000259" key="4">
    <source>
        <dbReference type="SMART" id="SM00382"/>
    </source>
</evidence>
<dbReference type="InterPro" id="IPR050221">
    <property type="entry name" value="26S_Proteasome_ATPase"/>
</dbReference>
<dbReference type="GO" id="GO:0016887">
    <property type="term" value="F:ATP hydrolysis activity"/>
    <property type="evidence" value="ECO:0007669"/>
    <property type="project" value="InterPro"/>
</dbReference>
<comment type="similarity">
    <text evidence="1">Belongs to the AAA ATPase family.</text>
</comment>
<dbReference type="Pfam" id="PF22977">
    <property type="entry name" value="WHD"/>
    <property type="match status" value="1"/>
</dbReference>
<dbReference type="GO" id="GO:0005524">
    <property type="term" value="F:ATP binding"/>
    <property type="evidence" value="ECO:0007669"/>
    <property type="project" value="UniProtKB-KW"/>
</dbReference>
<dbReference type="InterPro" id="IPR054472">
    <property type="entry name" value="WHD"/>
</dbReference>
<dbReference type="InterPro" id="IPR003593">
    <property type="entry name" value="AAA+_ATPase"/>
</dbReference>
<keyword evidence="3" id="KW-0067">ATP-binding</keyword>
<feature type="domain" description="AAA+ ATPase" evidence="4">
    <location>
        <begin position="493"/>
        <end position="625"/>
    </location>
</feature>
<dbReference type="SMART" id="SM00382">
    <property type="entry name" value="AAA"/>
    <property type="match status" value="2"/>
</dbReference>
<name>A0A1E5G2K5_9FIRM</name>
<dbReference type="AlphaFoldDB" id="A0A1E5G2K5"/>